<evidence type="ECO:0000256" key="2">
    <source>
        <dbReference type="SAM" id="MobiDB-lite"/>
    </source>
</evidence>
<feature type="signal peptide" evidence="3">
    <location>
        <begin position="1"/>
        <end position="17"/>
    </location>
</feature>
<dbReference type="SUPFAM" id="SSF48726">
    <property type="entry name" value="Immunoglobulin"/>
    <property type="match status" value="1"/>
</dbReference>
<reference evidence="5" key="4">
    <citation type="submission" date="2025-09" db="UniProtKB">
        <authorList>
            <consortium name="Ensembl"/>
        </authorList>
    </citation>
    <scope>IDENTIFICATION</scope>
    <source>
        <strain evidence="5">HSOK</strain>
    </source>
</reference>
<dbReference type="InterPro" id="IPR036179">
    <property type="entry name" value="Ig-like_dom_sf"/>
</dbReference>
<feature type="domain" description="Ig-like" evidence="4">
    <location>
        <begin position="46"/>
        <end position="135"/>
    </location>
</feature>
<protein>
    <recommendedName>
        <fullName evidence="4">Ig-like domain-containing protein</fullName>
    </recommendedName>
</protein>
<accession>A0A3P9IGV7</accession>
<evidence type="ECO:0000259" key="4">
    <source>
        <dbReference type="PROSITE" id="PS50835"/>
    </source>
</evidence>
<dbReference type="PANTHER" id="PTHR16675:SF193">
    <property type="entry name" value="LOC571647 PROTEIN-RELATED"/>
    <property type="match status" value="1"/>
</dbReference>
<proteinExistence type="predicted"/>
<dbReference type="AlphaFoldDB" id="A0A3P9IGV7"/>
<dbReference type="InterPro" id="IPR013783">
    <property type="entry name" value="Ig-like_fold"/>
</dbReference>
<dbReference type="Gene3D" id="2.60.40.10">
    <property type="entry name" value="Immunoglobulins"/>
    <property type="match status" value="1"/>
</dbReference>
<dbReference type="Pfam" id="PF07654">
    <property type="entry name" value="C1-set"/>
    <property type="match status" value="1"/>
</dbReference>
<name>A0A3P9IGV7_ORYLA</name>
<evidence type="ECO:0000256" key="3">
    <source>
        <dbReference type="SAM" id="SignalP"/>
    </source>
</evidence>
<dbReference type="InterPro" id="IPR007110">
    <property type="entry name" value="Ig-like_dom"/>
</dbReference>
<dbReference type="Ensembl" id="ENSORLT00015027945.1">
    <property type="protein sequence ID" value="ENSORLP00015019065.1"/>
    <property type="gene ID" value="ENSORLG00015020139.1"/>
</dbReference>
<dbReference type="Proteomes" id="UP000265200">
    <property type="component" value="Chromosome 11"/>
</dbReference>
<reference evidence="5" key="3">
    <citation type="submission" date="2025-08" db="UniProtKB">
        <authorList>
            <consortium name="Ensembl"/>
        </authorList>
    </citation>
    <scope>IDENTIFICATION</scope>
    <source>
        <strain evidence="5">HSOK</strain>
    </source>
</reference>
<evidence type="ECO:0000313" key="6">
    <source>
        <dbReference type="Proteomes" id="UP000265200"/>
    </source>
</evidence>
<dbReference type="PROSITE" id="PS50835">
    <property type="entry name" value="IG_LIKE"/>
    <property type="match status" value="1"/>
</dbReference>
<reference evidence="5 6" key="2">
    <citation type="submission" date="2017-04" db="EMBL/GenBank/DDBJ databases">
        <title>CpG methylation of centromeres and impact of large insertions on vertebrate speciation.</title>
        <authorList>
            <person name="Ichikawa K."/>
            <person name="Yoshimura J."/>
            <person name="Morishita S."/>
        </authorList>
    </citation>
    <scope>NUCLEOTIDE SEQUENCE</scope>
    <source>
        <strain evidence="5 6">HSOK</strain>
    </source>
</reference>
<evidence type="ECO:0000313" key="5">
    <source>
        <dbReference type="Ensembl" id="ENSORLP00015019065.1"/>
    </source>
</evidence>
<reference key="1">
    <citation type="journal article" date="2007" name="Nature">
        <title>The medaka draft genome and insights into vertebrate genome evolution.</title>
        <authorList>
            <person name="Kasahara M."/>
            <person name="Naruse K."/>
            <person name="Sasaki S."/>
            <person name="Nakatani Y."/>
            <person name="Qu W."/>
            <person name="Ahsan B."/>
            <person name="Yamada T."/>
            <person name="Nagayasu Y."/>
            <person name="Doi K."/>
            <person name="Kasai Y."/>
            <person name="Jindo T."/>
            <person name="Kobayashi D."/>
            <person name="Shimada A."/>
            <person name="Toyoda A."/>
            <person name="Kuroki Y."/>
            <person name="Fujiyama A."/>
            <person name="Sasaki T."/>
            <person name="Shimizu A."/>
            <person name="Asakawa S."/>
            <person name="Shimizu N."/>
            <person name="Hashimoto S."/>
            <person name="Yang J."/>
            <person name="Lee Y."/>
            <person name="Matsushima K."/>
            <person name="Sugano S."/>
            <person name="Sakaizumi M."/>
            <person name="Narita T."/>
            <person name="Ohishi K."/>
            <person name="Haga S."/>
            <person name="Ohta F."/>
            <person name="Nomoto H."/>
            <person name="Nogata K."/>
            <person name="Morishita T."/>
            <person name="Endo T."/>
            <person name="Shin-I T."/>
            <person name="Takeda H."/>
            <person name="Morishita S."/>
            <person name="Kohara Y."/>
        </authorList>
    </citation>
    <scope>NUCLEOTIDE SEQUENCE [LARGE SCALE GENOMIC DNA]</scope>
    <source>
        <strain>Hd-rR</strain>
    </source>
</reference>
<dbReference type="InterPro" id="IPR003597">
    <property type="entry name" value="Ig_C1-set"/>
</dbReference>
<evidence type="ECO:0000256" key="1">
    <source>
        <dbReference type="ARBA" id="ARBA00023180"/>
    </source>
</evidence>
<keyword evidence="3" id="KW-0732">Signal</keyword>
<dbReference type="PANTHER" id="PTHR16675">
    <property type="entry name" value="MHC CLASS I-RELATED"/>
    <property type="match status" value="1"/>
</dbReference>
<dbReference type="InterPro" id="IPR050208">
    <property type="entry name" value="MHC_class-I_related"/>
</dbReference>
<organism evidence="5 6">
    <name type="scientific">Oryzias latipes</name>
    <name type="common">Japanese rice fish</name>
    <name type="synonym">Japanese killifish</name>
    <dbReference type="NCBI Taxonomy" id="8090"/>
    <lineage>
        <taxon>Eukaryota</taxon>
        <taxon>Metazoa</taxon>
        <taxon>Chordata</taxon>
        <taxon>Craniata</taxon>
        <taxon>Vertebrata</taxon>
        <taxon>Euteleostomi</taxon>
        <taxon>Actinopterygii</taxon>
        <taxon>Neopterygii</taxon>
        <taxon>Teleostei</taxon>
        <taxon>Neoteleostei</taxon>
        <taxon>Acanthomorphata</taxon>
        <taxon>Ovalentaria</taxon>
        <taxon>Atherinomorphae</taxon>
        <taxon>Beloniformes</taxon>
        <taxon>Adrianichthyidae</taxon>
        <taxon>Oryziinae</taxon>
        <taxon>Oryzias</taxon>
    </lineage>
</organism>
<sequence>LMNLTFIFLILIKYIHNQIPKHIIKCDLTSSFLAHISSHFLFPGSPDISLFASEAKEKANVVLTCLATGFYPKDITMNIRRDGRILTKDDGVESSGVQPNEDDTHQRRDHVEIPWTDFASYTCEIIHPGSKMHVEKSRKWEPV</sequence>
<dbReference type="SMART" id="SM00407">
    <property type="entry name" value="IGc1"/>
    <property type="match status" value="1"/>
</dbReference>
<feature type="region of interest" description="Disordered" evidence="2">
    <location>
        <begin position="89"/>
        <end position="108"/>
    </location>
</feature>
<feature type="chain" id="PRO_5017993701" description="Ig-like domain-containing protein" evidence="3">
    <location>
        <begin position="18"/>
        <end position="143"/>
    </location>
</feature>
<keyword evidence="1" id="KW-0325">Glycoprotein</keyword>